<keyword evidence="2" id="KW-1185">Reference proteome</keyword>
<accession>A0ABQ2X5E5</accession>
<dbReference type="EMBL" id="BMYT01000001">
    <property type="protein sequence ID" value="GGX00249.1"/>
    <property type="molecule type" value="Genomic_DNA"/>
</dbReference>
<protein>
    <recommendedName>
        <fullName evidence="3">Galectin</fullName>
    </recommendedName>
</protein>
<organism evidence="1 2">
    <name type="scientific">Undibacterium macrobrachii</name>
    <dbReference type="NCBI Taxonomy" id="1119058"/>
    <lineage>
        <taxon>Bacteria</taxon>
        <taxon>Pseudomonadati</taxon>
        <taxon>Pseudomonadota</taxon>
        <taxon>Betaproteobacteria</taxon>
        <taxon>Burkholderiales</taxon>
        <taxon>Oxalobacteraceae</taxon>
        <taxon>Undibacterium</taxon>
    </lineage>
</organism>
<sequence length="74" mass="8770">MTNLEQTLDTRFAVQFSPSTFLMRFGRREIFICNDFRNRHYHVNPVIECSTGVQAGHLEILLFRKWLVILSKAR</sequence>
<reference evidence="2" key="1">
    <citation type="journal article" date="2019" name="Int. J. Syst. Evol. Microbiol.">
        <title>The Global Catalogue of Microorganisms (GCM) 10K type strain sequencing project: providing services to taxonomists for standard genome sequencing and annotation.</title>
        <authorList>
            <consortium name="The Broad Institute Genomics Platform"/>
            <consortium name="The Broad Institute Genome Sequencing Center for Infectious Disease"/>
            <person name="Wu L."/>
            <person name="Ma J."/>
        </authorList>
    </citation>
    <scope>NUCLEOTIDE SEQUENCE [LARGE SCALE GENOMIC DNA]</scope>
    <source>
        <strain evidence="2">KCTC 23916</strain>
    </source>
</reference>
<proteinExistence type="predicted"/>
<dbReference type="Proteomes" id="UP000620127">
    <property type="component" value="Unassembled WGS sequence"/>
</dbReference>
<evidence type="ECO:0000313" key="2">
    <source>
        <dbReference type="Proteomes" id="UP000620127"/>
    </source>
</evidence>
<evidence type="ECO:0000313" key="1">
    <source>
        <dbReference type="EMBL" id="GGX00249.1"/>
    </source>
</evidence>
<dbReference type="RefSeq" id="WP_229827004.1">
    <property type="nucleotide sequence ID" value="NZ_BMYT01000001.1"/>
</dbReference>
<comment type="caution">
    <text evidence="1">The sequence shown here is derived from an EMBL/GenBank/DDBJ whole genome shotgun (WGS) entry which is preliminary data.</text>
</comment>
<evidence type="ECO:0008006" key="3">
    <source>
        <dbReference type="Google" id="ProtNLM"/>
    </source>
</evidence>
<gene>
    <name evidence="1" type="ORF">GCM10011282_02600</name>
</gene>
<name>A0ABQ2X5E5_9BURK</name>